<dbReference type="RefSeq" id="WP_311183834.1">
    <property type="nucleotide sequence ID" value="NZ_CP115543.1"/>
</dbReference>
<dbReference type="InterPro" id="IPR053170">
    <property type="entry name" value="Transcription_regulator"/>
</dbReference>
<sequence>MDSLSQIVLGGAVAAAIAPAGHRRAALLAGAALGTLPDLDALLLAFTAADPVALMTEHRSYSHSLLVLPWVAALIWWLFKRYGHGRVAQAPARWFWAILLALITHPLLDAFTVYGTQLWWPFTPPPTMWSSVFIIDPLYTVWLLLGCIVAWFARSRPLAQKALLAGLVLSTGYLGWSLLAKQQVEREADRALAAMGLGAAPRFSVATPFNTLLWQVVAMTPGGYVIGERSVVADEGPMTFRGYPSNVQALRQAVHIPAVARLNWFNRGFMRAQVVDDRLQLSDLRMGLEPDYTFTFAVARAEGERWVAIVPEQLRPAYEGEQGRARAKRRFGTLWERIWQTPPQTDNPAEAPGSARP</sequence>
<dbReference type="PANTHER" id="PTHR40031">
    <property type="entry name" value="HYPOTHETICAL MEMBRANE SPANNING PROTEIN"/>
    <property type="match status" value="1"/>
</dbReference>
<feature type="transmembrane region" description="Helical" evidence="2">
    <location>
        <begin position="61"/>
        <end position="79"/>
    </location>
</feature>
<dbReference type="InterPro" id="IPR007404">
    <property type="entry name" value="YdjM-like"/>
</dbReference>
<dbReference type="PANTHER" id="PTHR40031:SF1">
    <property type="entry name" value="MEMBRANE-BOUND METAL-DEPENDENT HYDROLASE"/>
    <property type="match status" value="1"/>
</dbReference>
<feature type="transmembrane region" description="Helical" evidence="2">
    <location>
        <begin position="128"/>
        <end position="153"/>
    </location>
</feature>
<feature type="transmembrane region" description="Helical" evidence="2">
    <location>
        <begin position="162"/>
        <end position="179"/>
    </location>
</feature>
<reference evidence="3 4" key="1">
    <citation type="submission" date="2022-12" db="EMBL/GenBank/DDBJ databases">
        <title>Two new species, Stenotrophomonas aracearum and Stenotrophomonas oahuensis, isolated from Anthurium (Araceae family) in Hawaii.</title>
        <authorList>
            <person name="Chunag S.C."/>
            <person name="Dobhal S."/>
            <person name="Alvarez A."/>
            <person name="Arif M."/>
        </authorList>
    </citation>
    <scope>NUCLEOTIDE SEQUENCE [LARGE SCALE GENOMIC DNA]</scope>
    <source>
        <strain evidence="3 4">A5588</strain>
    </source>
</reference>
<dbReference type="Pfam" id="PF04307">
    <property type="entry name" value="YdjM"/>
    <property type="match status" value="1"/>
</dbReference>
<evidence type="ECO:0000256" key="2">
    <source>
        <dbReference type="SAM" id="Phobius"/>
    </source>
</evidence>
<organism evidence="3 4">
    <name type="scientific">Stenotrophomonas aracearum</name>
    <dbReference type="NCBI Taxonomy" id="3003272"/>
    <lineage>
        <taxon>Bacteria</taxon>
        <taxon>Pseudomonadati</taxon>
        <taxon>Pseudomonadota</taxon>
        <taxon>Gammaproteobacteria</taxon>
        <taxon>Lysobacterales</taxon>
        <taxon>Lysobacteraceae</taxon>
        <taxon>Stenotrophomonas</taxon>
    </lineage>
</organism>
<keyword evidence="2" id="KW-0812">Transmembrane</keyword>
<accession>A0ABY9YGB8</accession>
<evidence type="ECO:0000313" key="4">
    <source>
        <dbReference type="Proteomes" id="UP001305421"/>
    </source>
</evidence>
<keyword evidence="2" id="KW-0472">Membrane</keyword>
<protein>
    <submittedName>
        <fullName evidence="3">Metal-dependent hydrolase</fullName>
    </submittedName>
</protein>
<feature type="region of interest" description="Disordered" evidence="1">
    <location>
        <begin position="338"/>
        <end position="357"/>
    </location>
</feature>
<keyword evidence="2" id="KW-1133">Transmembrane helix</keyword>
<evidence type="ECO:0000313" key="3">
    <source>
        <dbReference type="EMBL" id="WNH49403.1"/>
    </source>
</evidence>
<proteinExistence type="predicted"/>
<keyword evidence="3" id="KW-0378">Hydrolase</keyword>
<gene>
    <name evidence="3" type="ORF">PDM28_03470</name>
</gene>
<name>A0ABY9YGB8_9GAMM</name>
<dbReference type="EMBL" id="CP115543">
    <property type="protein sequence ID" value="WNH49403.1"/>
    <property type="molecule type" value="Genomic_DNA"/>
</dbReference>
<feature type="transmembrane region" description="Helical" evidence="2">
    <location>
        <begin position="91"/>
        <end position="108"/>
    </location>
</feature>
<dbReference type="GO" id="GO:0016787">
    <property type="term" value="F:hydrolase activity"/>
    <property type="evidence" value="ECO:0007669"/>
    <property type="project" value="UniProtKB-KW"/>
</dbReference>
<dbReference type="Proteomes" id="UP001305421">
    <property type="component" value="Chromosome"/>
</dbReference>
<evidence type="ECO:0000256" key="1">
    <source>
        <dbReference type="SAM" id="MobiDB-lite"/>
    </source>
</evidence>
<keyword evidence="4" id="KW-1185">Reference proteome</keyword>